<dbReference type="GO" id="GO:0046872">
    <property type="term" value="F:metal ion binding"/>
    <property type="evidence" value="ECO:0007669"/>
    <property type="project" value="UniProtKB-KW"/>
</dbReference>
<evidence type="ECO:0000256" key="14">
    <source>
        <dbReference type="ARBA" id="ARBA00038036"/>
    </source>
</evidence>
<comment type="pathway">
    <text evidence="4 16">Cofactor biosynthesis; coenzyme A biosynthesis; CoA from (R)-pantothenate: step 1/5.</text>
</comment>
<dbReference type="AlphaFoldDB" id="A0A5C6RKV0"/>
<dbReference type="InterPro" id="IPR004619">
    <property type="entry name" value="Type_III_PanK"/>
</dbReference>
<gene>
    <name evidence="16" type="primary">coaX</name>
    <name evidence="17" type="ORF">FRY97_11765</name>
</gene>
<feature type="binding site" evidence="16">
    <location>
        <position position="135"/>
    </location>
    <ligand>
        <name>ATP</name>
        <dbReference type="ChEBI" id="CHEBI:30616"/>
    </ligand>
</feature>
<dbReference type="OrthoDB" id="9804707at2"/>
<comment type="function">
    <text evidence="16">Catalyzes the phosphorylation of pantothenate (Pan), the first step in CoA biosynthesis.</text>
</comment>
<dbReference type="EMBL" id="VOOR01000022">
    <property type="protein sequence ID" value="TXB62867.1"/>
    <property type="molecule type" value="Genomic_DNA"/>
</dbReference>
<keyword evidence="16" id="KW-0479">Metal-binding</keyword>
<comment type="cofactor">
    <cofactor evidence="2">
        <name>K(+)</name>
        <dbReference type="ChEBI" id="CHEBI:29103"/>
    </cofactor>
</comment>
<comment type="cofactor">
    <cofactor evidence="16">
        <name>NH4(+)</name>
        <dbReference type="ChEBI" id="CHEBI:28938"/>
    </cofactor>
    <cofactor evidence="16">
        <name>K(+)</name>
        <dbReference type="ChEBI" id="CHEBI:29103"/>
    </cofactor>
    <text evidence="16">A monovalent cation. Ammonium or potassium.</text>
</comment>
<evidence type="ECO:0000313" key="17">
    <source>
        <dbReference type="EMBL" id="TXB62867.1"/>
    </source>
</evidence>
<feature type="active site" description="Proton acceptor" evidence="16">
    <location>
        <position position="112"/>
    </location>
</feature>
<keyword evidence="9 16" id="KW-0547">Nucleotide-binding</keyword>
<dbReference type="GO" id="GO:0005524">
    <property type="term" value="F:ATP binding"/>
    <property type="evidence" value="ECO:0007669"/>
    <property type="project" value="UniProtKB-UniRule"/>
</dbReference>
<evidence type="ECO:0000256" key="15">
    <source>
        <dbReference type="ARBA" id="ARBA00040883"/>
    </source>
</evidence>
<evidence type="ECO:0000256" key="1">
    <source>
        <dbReference type="ARBA" id="ARBA00001206"/>
    </source>
</evidence>
<keyword evidence="8 16" id="KW-0808">Transferase</keyword>
<comment type="subunit">
    <text evidence="5 16">Homodimer.</text>
</comment>
<feature type="binding site" evidence="16">
    <location>
        <position position="132"/>
    </location>
    <ligand>
        <name>K(+)</name>
        <dbReference type="ChEBI" id="CHEBI:29103"/>
    </ligand>
</feature>
<dbReference type="SUPFAM" id="SSF53067">
    <property type="entry name" value="Actin-like ATPase domain"/>
    <property type="match status" value="2"/>
</dbReference>
<dbReference type="Pfam" id="PF03309">
    <property type="entry name" value="Pan_kinase"/>
    <property type="match status" value="1"/>
</dbReference>
<evidence type="ECO:0000256" key="2">
    <source>
        <dbReference type="ARBA" id="ARBA00001958"/>
    </source>
</evidence>
<dbReference type="CDD" id="cd24015">
    <property type="entry name" value="ASKHA_NBD_PanK-III"/>
    <property type="match status" value="1"/>
</dbReference>
<keyword evidence="13 16" id="KW-0173">Coenzyme A biosynthesis</keyword>
<feature type="binding site" evidence="16">
    <location>
        <begin position="6"/>
        <end position="13"/>
    </location>
    <ligand>
        <name>ATP</name>
        <dbReference type="ChEBI" id="CHEBI:30616"/>
    </ligand>
</feature>
<comment type="similarity">
    <text evidence="14 16">Belongs to the type III pantothenate kinase family.</text>
</comment>
<comment type="caution">
    <text evidence="17">The sequence shown here is derived from an EMBL/GenBank/DDBJ whole genome shotgun (WGS) entry which is preliminary data.</text>
</comment>
<comment type="caution">
    <text evidence="16">Lacks conserved residue(s) required for the propagation of feature annotation.</text>
</comment>
<comment type="subcellular location">
    <subcellularLocation>
        <location evidence="3 16">Cytoplasm</location>
    </subcellularLocation>
</comment>
<dbReference type="Gene3D" id="3.30.420.40">
    <property type="match status" value="2"/>
</dbReference>
<protein>
    <recommendedName>
        <fullName evidence="15 16">Type III pantothenate kinase</fullName>
        <ecNumber evidence="6 16">2.7.1.33</ecNumber>
    </recommendedName>
    <alternativeName>
        <fullName evidence="16">PanK-III</fullName>
    </alternativeName>
    <alternativeName>
        <fullName evidence="16">Pantothenic acid kinase</fullName>
    </alternativeName>
</protein>
<dbReference type="GO" id="GO:0004594">
    <property type="term" value="F:pantothenate kinase activity"/>
    <property type="evidence" value="ECO:0007669"/>
    <property type="project" value="UniProtKB-UniRule"/>
</dbReference>
<dbReference type="EC" id="2.7.1.33" evidence="6 16"/>
<evidence type="ECO:0000256" key="6">
    <source>
        <dbReference type="ARBA" id="ARBA00012102"/>
    </source>
</evidence>
<keyword evidence="18" id="KW-1185">Reference proteome</keyword>
<dbReference type="UniPathway" id="UPA00241">
    <property type="reaction ID" value="UER00352"/>
</dbReference>
<evidence type="ECO:0000256" key="4">
    <source>
        <dbReference type="ARBA" id="ARBA00005225"/>
    </source>
</evidence>
<comment type="catalytic activity">
    <reaction evidence="1 16">
        <text>(R)-pantothenate + ATP = (R)-4'-phosphopantothenate + ADP + H(+)</text>
        <dbReference type="Rhea" id="RHEA:16373"/>
        <dbReference type="ChEBI" id="CHEBI:10986"/>
        <dbReference type="ChEBI" id="CHEBI:15378"/>
        <dbReference type="ChEBI" id="CHEBI:29032"/>
        <dbReference type="ChEBI" id="CHEBI:30616"/>
        <dbReference type="ChEBI" id="CHEBI:456216"/>
        <dbReference type="EC" id="2.7.1.33"/>
    </reaction>
</comment>
<evidence type="ECO:0000256" key="8">
    <source>
        <dbReference type="ARBA" id="ARBA00022679"/>
    </source>
</evidence>
<keyword evidence="7 16" id="KW-0963">Cytoplasm</keyword>
<evidence type="ECO:0000256" key="9">
    <source>
        <dbReference type="ARBA" id="ARBA00022741"/>
    </source>
</evidence>
<dbReference type="Proteomes" id="UP000321580">
    <property type="component" value="Unassembled WGS sequence"/>
</dbReference>
<dbReference type="RefSeq" id="WP_147167735.1">
    <property type="nucleotide sequence ID" value="NZ_VOOR01000022.1"/>
</dbReference>
<dbReference type="GO" id="GO:0005737">
    <property type="term" value="C:cytoplasm"/>
    <property type="evidence" value="ECO:0007669"/>
    <property type="project" value="UniProtKB-SubCell"/>
</dbReference>
<dbReference type="NCBIfam" id="TIGR00671">
    <property type="entry name" value="baf"/>
    <property type="match status" value="1"/>
</dbReference>
<keyword evidence="11 16" id="KW-0067">ATP-binding</keyword>
<sequence length="259" mass="27578">MMLAIDIGNSNVTFGLYPSGAAAPEQVWRLPTKSDGESAVFYHMQLSNALLERSISAAEVGQVVISTVVPDLRTVFTALCSRLFFKPPLWVDAEIYPRLKLRIDRPDELGTDLYANAVAAYYRYRQDCIVVDFGTALTFTVINAEGQLLGVSIAPGLKTAIGALFQKTAQLPEVPLELPPSAVGTNTVGAIQSGVLLGYIGLVRHMLAAIRAELGGQYIAIATGGLSAILHPLSGDFHEVAPNLTLDGLRIIAAEAAEG</sequence>
<dbReference type="GO" id="GO:0015937">
    <property type="term" value="P:coenzyme A biosynthetic process"/>
    <property type="evidence" value="ECO:0007669"/>
    <property type="project" value="UniProtKB-UniRule"/>
</dbReference>
<evidence type="ECO:0000256" key="12">
    <source>
        <dbReference type="ARBA" id="ARBA00022958"/>
    </source>
</evidence>
<dbReference type="PANTHER" id="PTHR34265:SF1">
    <property type="entry name" value="TYPE III PANTOTHENATE KINASE"/>
    <property type="match status" value="1"/>
</dbReference>
<evidence type="ECO:0000256" key="10">
    <source>
        <dbReference type="ARBA" id="ARBA00022777"/>
    </source>
</evidence>
<evidence type="ECO:0000313" key="18">
    <source>
        <dbReference type="Proteomes" id="UP000321580"/>
    </source>
</evidence>
<keyword evidence="10 16" id="KW-0418">Kinase</keyword>
<feature type="binding site" evidence="16">
    <location>
        <begin position="110"/>
        <end position="113"/>
    </location>
    <ligand>
        <name>substrate</name>
    </ligand>
</feature>
<evidence type="ECO:0000256" key="5">
    <source>
        <dbReference type="ARBA" id="ARBA00011738"/>
    </source>
</evidence>
<evidence type="ECO:0000256" key="7">
    <source>
        <dbReference type="ARBA" id="ARBA00022490"/>
    </source>
</evidence>
<keyword evidence="12 16" id="KW-0630">Potassium</keyword>
<name>A0A5C6RKV0_9BACT</name>
<reference evidence="17 18" key="1">
    <citation type="submission" date="2019-08" db="EMBL/GenBank/DDBJ databases">
        <title>Genome of Phaeodactylibacter luteus.</title>
        <authorList>
            <person name="Bowman J.P."/>
        </authorList>
    </citation>
    <scope>NUCLEOTIDE SEQUENCE [LARGE SCALE GENOMIC DNA]</scope>
    <source>
        <strain evidence="17 18">KCTC 42180</strain>
    </source>
</reference>
<evidence type="ECO:0000256" key="11">
    <source>
        <dbReference type="ARBA" id="ARBA00022840"/>
    </source>
</evidence>
<accession>A0A5C6RKV0</accession>
<evidence type="ECO:0000256" key="3">
    <source>
        <dbReference type="ARBA" id="ARBA00004496"/>
    </source>
</evidence>
<dbReference type="HAMAP" id="MF_01274">
    <property type="entry name" value="Pantothen_kinase_3"/>
    <property type="match status" value="1"/>
</dbReference>
<dbReference type="InterPro" id="IPR043129">
    <property type="entry name" value="ATPase_NBD"/>
</dbReference>
<feature type="binding site" evidence="16">
    <location>
        <position position="187"/>
    </location>
    <ligand>
        <name>substrate</name>
    </ligand>
</feature>
<evidence type="ECO:0000256" key="16">
    <source>
        <dbReference type="HAMAP-Rule" id="MF_01274"/>
    </source>
</evidence>
<organism evidence="17 18">
    <name type="scientific">Phaeodactylibacter luteus</name>
    <dbReference type="NCBI Taxonomy" id="1564516"/>
    <lineage>
        <taxon>Bacteria</taxon>
        <taxon>Pseudomonadati</taxon>
        <taxon>Bacteroidota</taxon>
        <taxon>Saprospiria</taxon>
        <taxon>Saprospirales</taxon>
        <taxon>Haliscomenobacteraceae</taxon>
        <taxon>Phaeodactylibacter</taxon>
    </lineage>
</organism>
<dbReference type="PANTHER" id="PTHR34265">
    <property type="entry name" value="TYPE III PANTOTHENATE KINASE"/>
    <property type="match status" value="1"/>
</dbReference>
<evidence type="ECO:0000256" key="13">
    <source>
        <dbReference type="ARBA" id="ARBA00022993"/>
    </source>
</evidence>
<proteinExistence type="inferred from homology"/>